<keyword evidence="6" id="KW-1185">Reference proteome</keyword>
<dbReference type="InterPro" id="IPR018060">
    <property type="entry name" value="HTH_AraC"/>
</dbReference>
<dbReference type="PROSITE" id="PS00041">
    <property type="entry name" value="HTH_ARAC_FAMILY_1"/>
    <property type="match status" value="1"/>
</dbReference>
<evidence type="ECO:0000313" key="6">
    <source>
        <dbReference type="Proteomes" id="UP000250831"/>
    </source>
</evidence>
<organism evidence="5 6">
    <name type="scientific">Sphingobacterium athyrii</name>
    <dbReference type="NCBI Taxonomy" id="2152717"/>
    <lineage>
        <taxon>Bacteria</taxon>
        <taxon>Pseudomonadati</taxon>
        <taxon>Bacteroidota</taxon>
        <taxon>Sphingobacteriia</taxon>
        <taxon>Sphingobacteriales</taxon>
        <taxon>Sphingobacteriaceae</taxon>
        <taxon>Sphingobacterium</taxon>
    </lineage>
</organism>
<feature type="domain" description="HTH araC/xylS-type" evidence="4">
    <location>
        <begin position="75"/>
        <end position="175"/>
    </location>
</feature>
<dbReference type="GO" id="GO:0003700">
    <property type="term" value="F:DNA-binding transcription factor activity"/>
    <property type="evidence" value="ECO:0007669"/>
    <property type="project" value="InterPro"/>
</dbReference>
<evidence type="ECO:0000259" key="4">
    <source>
        <dbReference type="PROSITE" id="PS01124"/>
    </source>
</evidence>
<dbReference type="Gene3D" id="1.10.10.60">
    <property type="entry name" value="Homeodomain-like"/>
    <property type="match status" value="1"/>
</dbReference>
<protein>
    <submittedName>
        <fullName evidence="5">AraC family transcriptional regulator</fullName>
    </submittedName>
</protein>
<dbReference type="AlphaFoldDB" id="A0A363NY02"/>
<evidence type="ECO:0000313" key="5">
    <source>
        <dbReference type="EMBL" id="PUV25696.1"/>
    </source>
</evidence>
<dbReference type="InterPro" id="IPR009057">
    <property type="entry name" value="Homeodomain-like_sf"/>
</dbReference>
<comment type="caution">
    <text evidence="5">The sequence shown here is derived from an EMBL/GenBank/DDBJ whole genome shotgun (WGS) entry which is preliminary data.</text>
</comment>
<gene>
    <name evidence="5" type="ORF">DCO56_01550</name>
</gene>
<dbReference type="SUPFAM" id="SSF46689">
    <property type="entry name" value="Homeodomain-like"/>
    <property type="match status" value="1"/>
</dbReference>
<dbReference type="PROSITE" id="PS01124">
    <property type="entry name" value="HTH_ARAC_FAMILY_2"/>
    <property type="match status" value="1"/>
</dbReference>
<keyword evidence="3" id="KW-0804">Transcription</keyword>
<dbReference type="Pfam" id="PF12833">
    <property type="entry name" value="HTH_18"/>
    <property type="match status" value="1"/>
</dbReference>
<proteinExistence type="predicted"/>
<name>A0A363NY02_9SPHI</name>
<dbReference type="GO" id="GO:0043565">
    <property type="term" value="F:sequence-specific DNA binding"/>
    <property type="evidence" value="ECO:0007669"/>
    <property type="project" value="InterPro"/>
</dbReference>
<dbReference type="OrthoDB" id="952277at2"/>
<accession>A0A363NY02</accession>
<reference evidence="5 6" key="1">
    <citation type="submission" date="2018-04" db="EMBL/GenBank/DDBJ databases">
        <title>Sphingobacterium sp. M46 Genome.</title>
        <authorList>
            <person name="Cheng J."/>
            <person name="Li Y."/>
        </authorList>
    </citation>
    <scope>NUCLEOTIDE SEQUENCE [LARGE SCALE GENOMIC DNA]</scope>
    <source>
        <strain evidence="5 6">M46</strain>
    </source>
</reference>
<dbReference type="PANTHER" id="PTHR43280">
    <property type="entry name" value="ARAC-FAMILY TRANSCRIPTIONAL REGULATOR"/>
    <property type="match status" value="1"/>
</dbReference>
<dbReference type="InterPro" id="IPR018062">
    <property type="entry name" value="HTH_AraC-typ_CS"/>
</dbReference>
<dbReference type="Gene3D" id="3.30.70.100">
    <property type="match status" value="1"/>
</dbReference>
<dbReference type="EMBL" id="QCXX01000001">
    <property type="protein sequence ID" value="PUV25696.1"/>
    <property type="molecule type" value="Genomic_DNA"/>
</dbReference>
<sequence>MKLAIKNMVCNRCIMVVENELAKLNLHIKHISLGQVEIEETLNREQSAKLAENFSALGFELIDDKRTVLIEQVKHLVLDLIRNQHNNTNLNLSEIISNQIYHDYNYISNLFSDVEGMTIEKYFISQKIEYVKELLVYDELTLSEIAYQLNYSSVAYLSNQFKKVTGLTPSHFKHIKENKRKPLDKIHDAG</sequence>
<dbReference type="SMART" id="SM00342">
    <property type="entry name" value="HTH_ARAC"/>
    <property type="match status" value="1"/>
</dbReference>
<keyword evidence="2" id="KW-0238">DNA-binding</keyword>
<evidence type="ECO:0000256" key="2">
    <source>
        <dbReference type="ARBA" id="ARBA00023125"/>
    </source>
</evidence>
<dbReference type="PANTHER" id="PTHR43280:SF28">
    <property type="entry name" value="HTH-TYPE TRANSCRIPTIONAL ACTIVATOR RHAS"/>
    <property type="match status" value="1"/>
</dbReference>
<evidence type="ECO:0000256" key="1">
    <source>
        <dbReference type="ARBA" id="ARBA00023015"/>
    </source>
</evidence>
<evidence type="ECO:0000256" key="3">
    <source>
        <dbReference type="ARBA" id="ARBA00023163"/>
    </source>
</evidence>
<keyword evidence="1" id="KW-0805">Transcription regulation</keyword>
<dbReference type="Proteomes" id="UP000250831">
    <property type="component" value="Unassembled WGS sequence"/>
</dbReference>
<dbReference type="RefSeq" id="WP_108632010.1">
    <property type="nucleotide sequence ID" value="NZ_QCXX01000001.1"/>
</dbReference>